<dbReference type="EMBL" id="QHHQ01000003">
    <property type="protein sequence ID" value="RAI00522.1"/>
    <property type="molecule type" value="Genomic_DNA"/>
</dbReference>
<dbReference type="Proteomes" id="UP000249590">
    <property type="component" value="Unassembled WGS sequence"/>
</dbReference>
<comment type="similarity">
    <text evidence="3">Belongs to the ribose 5-phosphate isomerase family.</text>
</comment>
<dbReference type="EC" id="5.3.1.6" evidence="3"/>
<feature type="binding site" evidence="3">
    <location>
        <position position="125"/>
    </location>
    <ligand>
        <name>substrate</name>
    </ligand>
</feature>
<sequence length="228" mass="23874">MSDAKRRVAEAAAELVEPGMRLGLGTGSTAALFIEALGRRVADGLDLPPAAATSRASEDAARRAGIAIIDMMGPDAPAELDLAIDGADEADPRLSLIKGGGASLLREKIVEALARRFVVIIDESKVVEQLGAFPLPVEIVPFGWASTAHLIRSRLGVEPQLREARGEVLKTDNGNFILDLPFGTIADPEATARTLAGIPGVVEHGLFIGMASEALVSDGQNVRRLTPA</sequence>
<dbReference type="InterPro" id="IPR004788">
    <property type="entry name" value="Ribose5P_isomerase_type_A"/>
</dbReference>
<evidence type="ECO:0000313" key="4">
    <source>
        <dbReference type="EMBL" id="RAI00522.1"/>
    </source>
</evidence>
<keyword evidence="5" id="KW-1185">Reference proteome</keyword>
<feature type="active site" description="Proton acceptor" evidence="3">
    <location>
        <position position="107"/>
    </location>
</feature>
<dbReference type="FunFam" id="3.40.50.1360:FF:000001">
    <property type="entry name" value="Ribose-5-phosphate isomerase A"/>
    <property type="match status" value="1"/>
</dbReference>
<feature type="binding site" evidence="3">
    <location>
        <begin position="98"/>
        <end position="101"/>
    </location>
    <ligand>
        <name>substrate</name>
    </ligand>
</feature>
<dbReference type="UniPathway" id="UPA00115">
    <property type="reaction ID" value="UER00412"/>
</dbReference>
<dbReference type="HAMAP" id="MF_00170">
    <property type="entry name" value="Rib_5P_isom_A"/>
    <property type="match status" value="1"/>
</dbReference>
<proteinExistence type="inferred from homology"/>
<protein>
    <recommendedName>
        <fullName evidence="3">Ribose-5-phosphate isomerase A</fullName>
        <ecNumber evidence="3">5.3.1.6</ecNumber>
    </recommendedName>
    <alternativeName>
        <fullName evidence="3">Phosphoriboisomerase A</fullName>
        <shortName evidence="3">PRI</shortName>
    </alternativeName>
</protein>
<comment type="caution">
    <text evidence="4">The sequence shown here is derived from an EMBL/GenBank/DDBJ whole genome shotgun (WGS) entry which is preliminary data.</text>
</comment>
<dbReference type="InterPro" id="IPR037171">
    <property type="entry name" value="NagB/RpiA_transferase-like"/>
</dbReference>
<evidence type="ECO:0000313" key="5">
    <source>
        <dbReference type="Proteomes" id="UP000249590"/>
    </source>
</evidence>
<evidence type="ECO:0000256" key="2">
    <source>
        <dbReference type="ARBA" id="ARBA00023235"/>
    </source>
</evidence>
<dbReference type="Pfam" id="PF06026">
    <property type="entry name" value="Rib_5-P_isom_A"/>
    <property type="match status" value="1"/>
</dbReference>
<comment type="pathway">
    <text evidence="3">Carbohydrate degradation; pentose phosphate pathway; D-ribose 5-phosphate from D-ribulose 5-phosphate (non-oxidative stage): step 1/1.</text>
</comment>
<dbReference type="RefSeq" id="WP_111346539.1">
    <property type="nucleotide sequence ID" value="NZ_QHHQ01000003.1"/>
</dbReference>
<reference evidence="4 5" key="1">
    <citation type="submission" date="2018-05" db="EMBL/GenBank/DDBJ databases">
        <title>Acuticoccus sediminis sp. nov., isolated from deep-sea sediment of Indian Ocean.</title>
        <authorList>
            <person name="Liu X."/>
            <person name="Lai Q."/>
            <person name="Du Y."/>
            <person name="Sun F."/>
            <person name="Zhang X."/>
            <person name="Wang S."/>
            <person name="Shao Z."/>
        </authorList>
    </citation>
    <scope>NUCLEOTIDE SEQUENCE [LARGE SCALE GENOMIC DNA]</scope>
    <source>
        <strain evidence="4 5">PTG4-2</strain>
    </source>
</reference>
<gene>
    <name evidence="3" type="primary">rpiA</name>
    <name evidence="4" type="ORF">DLJ53_14745</name>
</gene>
<dbReference type="GO" id="GO:0009052">
    <property type="term" value="P:pentose-phosphate shunt, non-oxidative branch"/>
    <property type="evidence" value="ECO:0007669"/>
    <property type="project" value="UniProtKB-UniRule"/>
</dbReference>
<dbReference type="SUPFAM" id="SSF75445">
    <property type="entry name" value="D-ribose-5-phosphate isomerase (RpiA), lid domain"/>
    <property type="match status" value="1"/>
</dbReference>
<keyword evidence="2 3" id="KW-0413">Isomerase</keyword>
<dbReference type="SUPFAM" id="SSF100950">
    <property type="entry name" value="NagB/RpiA/CoA transferase-like"/>
    <property type="match status" value="1"/>
</dbReference>
<dbReference type="Gene3D" id="3.40.50.1360">
    <property type="match status" value="1"/>
</dbReference>
<feature type="binding site" evidence="3">
    <location>
        <begin position="26"/>
        <end position="29"/>
    </location>
    <ligand>
        <name>substrate</name>
    </ligand>
</feature>
<dbReference type="PANTHER" id="PTHR11934:SF0">
    <property type="entry name" value="RIBOSE-5-PHOSPHATE ISOMERASE"/>
    <property type="match status" value="1"/>
</dbReference>
<dbReference type="InterPro" id="IPR020672">
    <property type="entry name" value="Ribose5P_isomerase_typA_subgr"/>
</dbReference>
<dbReference type="PANTHER" id="PTHR11934">
    <property type="entry name" value="RIBOSE-5-PHOSPHATE ISOMERASE"/>
    <property type="match status" value="1"/>
</dbReference>
<feature type="binding site" evidence="3">
    <location>
        <begin position="85"/>
        <end position="88"/>
    </location>
    <ligand>
        <name>substrate</name>
    </ligand>
</feature>
<dbReference type="CDD" id="cd01398">
    <property type="entry name" value="RPI_A"/>
    <property type="match status" value="1"/>
</dbReference>
<evidence type="ECO:0000256" key="1">
    <source>
        <dbReference type="ARBA" id="ARBA00001713"/>
    </source>
</evidence>
<comment type="catalytic activity">
    <reaction evidence="1 3">
        <text>aldehydo-D-ribose 5-phosphate = D-ribulose 5-phosphate</text>
        <dbReference type="Rhea" id="RHEA:14657"/>
        <dbReference type="ChEBI" id="CHEBI:58121"/>
        <dbReference type="ChEBI" id="CHEBI:58273"/>
        <dbReference type="EC" id="5.3.1.6"/>
    </reaction>
</comment>
<dbReference type="AlphaFoldDB" id="A0A8B2NPB8"/>
<dbReference type="Gene3D" id="3.30.70.260">
    <property type="match status" value="1"/>
</dbReference>
<evidence type="ECO:0000256" key="3">
    <source>
        <dbReference type="HAMAP-Rule" id="MF_00170"/>
    </source>
</evidence>
<dbReference type="GO" id="GO:0004751">
    <property type="term" value="F:ribose-5-phosphate isomerase activity"/>
    <property type="evidence" value="ECO:0007669"/>
    <property type="project" value="UniProtKB-UniRule"/>
</dbReference>
<dbReference type="GO" id="GO:0006014">
    <property type="term" value="P:D-ribose metabolic process"/>
    <property type="evidence" value="ECO:0007669"/>
    <property type="project" value="TreeGrafter"/>
</dbReference>
<comment type="subunit">
    <text evidence="3">Homodimer.</text>
</comment>
<name>A0A8B2NPB8_9HYPH</name>
<dbReference type="GO" id="GO:0005829">
    <property type="term" value="C:cytosol"/>
    <property type="evidence" value="ECO:0007669"/>
    <property type="project" value="TreeGrafter"/>
</dbReference>
<dbReference type="NCBIfam" id="NF001924">
    <property type="entry name" value="PRK00702.1"/>
    <property type="match status" value="1"/>
</dbReference>
<dbReference type="OrthoDB" id="5870696at2"/>
<comment type="function">
    <text evidence="3">Catalyzes the reversible conversion of ribose-5-phosphate to ribulose 5-phosphate.</text>
</comment>
<accession>A0A8B2NPB8</accession>
<organism evidence="4 5">
    <name type="scientific">Acuticoccus sediminis</name>
    <dbReference type="NCBI Taxonomy" id="2184697"/>
    <lineage>
        <taxon>Bacteria</taxon>
        <taxon>Pseudomonadati</taxon>
        <taxon>Pseudomonadota</taxon>
        <taxon>Alphaproteobacteria</taxon>
        <taxon>Hyphomicrobiales</taxon>
        <taxon>Amorphaceae</taxon>
        <taxon>Acuticoccus</taxon>
    </lineage>
</organism>
<dbReference type="NCBIfam" id="TIGR00021">
    <property type="entry name" value="rpiA"/>
    <property type="match status" value="1"/>
</dbReference>